<dbReference type="InterPro" id="IPR010998">
    <property type="entry name" value="Integrase_recombinase_N"/>
</dbReference>
<dbReference type="InterPro" id="IPR050090">
    <property type="entry name" value="Tyrosine_recombinase_XerCD"/>
</dbReference>
<evidence type="ECO:0000313" key="7">
    <source>
        <dbReference type="EMBL" id="SHF72016.1"/>
    </source>
</evidence>
<dbReference type="InterPro" id="IPR013762">
    <property type="entry name" value="Integrase-like_cat_sf"/>
</dbReference>
<evidence type="ECO:0000256" key="1">
    <source>
        <dbReference type="ARBA" id="ARBA00008857"/>
    </source>
</evidence>
<gene>
    <name evidence="7" type="ORF">SAMN05444351_0579</name>
</gene>
<dbReference type="Proteomes" id="UP000184471">
    <property type="component" value="Unassembled WGS sequence"/>
</dbReference>
<keyword evidence="2 4" id="KW-0238">DNA-binding</keyword>
<dbReference type="PANTHER" id="PTHR30349:SF64">
    <property type="entry name" value="PROPHAGE INTEGRASE INTD-RELATED"/>
    <property type="match status" value="1"/>
</dbReference>
<dbReference type="PANTHER" id="PTHR30349">
    <property type="entry name" value="PHAGE INTEGRASE-RELATED"/>
    <property type="match status" value="1"/>
</dbReference>
<dbReference type="Gene3D" id="1.10.443.10">
    <property type="entry name" value="Intergrase catalytic core"/>
    <property type="match status" value="1"/>
</dbReference>
<keyword evidence="8" id="KW-1185">Reference proteome</keyword>
<sequence length="386" mass="42953">MATIQDRWHRRNRQTGALERTTLYGTGKRYRVHFRDPSGREVTKAFARKVDARRWLDEQTVALVRGTFVHPELSRQTVGQWAETWFAGRSHLGPKTLASYCSLLRARVLPRWEHVPLGRVAHGDVVAWVAGMRADGLSASRTRQAYHLLTSMLDAAVKDGRLARNAAAGVDLPRLPTTDRRYLTHGQLADLADHCGPHRLLVLLLGYTGLRWGEAAALRVRRVDLLRGRIEVAESVTEVEGRSVFGPPKSHARRWVPVPRFLRDDLVDHLAGRDPEEFVFPSRTGGPLRVGNFRRDRFDRAVVAVGLAGFVPHELRHTAASLAIASGASIKGVQSMLGHASAAMTLDRYGHLFGDELDAVAERMDAARADWMRTEGPSGDARRSAD</sequence>
<dbReference type="InterPro" id="IPR011010">
    <property type="entry name" value="DNA_brk_join_enz"/>
</dbReference>
<feature type="domain" description="Core-binding (CB)" evidence="6">
    <location>
        <begin position="76"/>
        <end position="157"/>
    </location>
</feature>
<evidence type="ECO:0000259" key="6">
    <source>
        <dbReference type="PROSITE" id="PS51900"/>
    </source>
</evidence>
<reference evidence="7 8" key="1">
    <citation type="submission" date="2016-11" db="EMBL/GenBank/DDBJ databases">
        <authorList>
            <person name="Jaros S."/>
            <person name="Januszkiewicz K."/>
            <person name="Wedrychowicz H."/>
        </authorList>
    </citation>
    <scope>NUCLEOTIDE SEQUENCE [LARGE SCALE GENOMIC DNA]</scope>
    <source>
        <strain evidence="7 8">DSM 45408</strain>
    </source>
</reference>
<accession>A0A1M5DYM3</accession>
<dbReference type="GO" id="GO:0015074">
    <property type="term" value="P:DNA integration"/>
    <property type="evidence" value="ECO:0007669"/>
    <property type="project" value="InterPro"/>
</dbReference>
<protein>
    <submittedName>
        <fullName evidence="7">Site-specific recombinase XerD</fullName>
    </submittedName>
</protein>
<proteinExistence type="inferred from homology"/>
<dbReference type="CDD" id="cd01189">
    <property type="entry name" value="INT_ICEBs1_C_like"/>
    <property type="match status" value="1"/>
</dbReference>
<dbReference type="Gene3D" id="1.10.150.130">
    <property type="match status" value="1"/>
</dbReference>
<dbReference type="PROSITE" id="PS51900">
    <property type="entry name" value="CB"/>
    <property type="match status" value="1"/>
</dbReference>
<evidence type="ECO:0000259" key="5">
    <source>
        <dbReference type="PROSITE" id="PS51898"/>
    </source>
</evidence>
<feature type="domain" description="Tyr recombinase" evidence="5">
    <location>
        <begin position="178"/>
        <end position="362"/>
    </location>
</feature>
<evidence type="ECO:0000256" key="3">
    <source>
        <dbReference type="ARBA" id="ARBA00023172"/>
    </source>
</evidence>
<dbReference type="AlphaFoldDB" id="A0A1M5DYM3"/>
<dbReference type="RefSeq" id="WP_073418518.1">
    <property type="nucleotide sequence ID" value="NZ_FQVX01000001.1"/>
</dbReference>
<evidence type="ECO:0000256" key="2">
    <source>
        <dbReference type="ARBA" id="ARBA00023125"/>
    </source>
</evidence>
<dbReference type="InterPro" id="IPR044068">
    <property type="entry name" value="CB"/>
</dbReference>
<comment type="similarity">
    <text evidence="1">Belongs to the 'phage' integrase family.</text>
</comment>
<keyword evidence="3" id="KW-0233">DNA recombination</keyword>
<dbReference type="STRING" id="1070870.SAMN05444351_0579"/>
<dbReference type="Pfam" id="PF00589">
    <property type="entry name" value="Phage_integrase"/>
    <property type="match status" value="1"/>
</dbReference>
<dbReference type="EMBL" id="FQVX01000001">
    <property type="protein sequence ID" value="SHF72016.1"/>
    <property type="molecule type" value="Genomic_DNA"/>
</dbReference>
<name>A0A1M5DYM3_9ACTN</name>
<dbReference type="PROSITE" id="PS51898">
    <property type="entry name" value="TYR_RECOMBINASE"/>
    <property type="match status" value="1"/>
</dbReference>
<dbReference type="SUPFAM" id="SSF56349">
    <property type="entry name" value="DNA breaking-rejoining enzymes"/>
    <property type="match status" value="1"/>
</dbReference>
<evidence type="ECO:0000256" key="4">
    <source>
        <dbReference type="PROSITE-ProRule" id="PRU01248"/>
    </source>
</evidence>
<organism evidence="7 8">
    <name type="scientific">Geodermatophilus nigrescens</name>
    <dbReference type="NCBI Taxonomy" id="1070870"/>
    <lineage>
        <taxon>Bacteria</taxon>
        <taxon>Bacillati</taxon>
        <taxon>Actinomycetota</taxon>
        <taxon>Actinomycetes</taxon>
        <taxon>Geodermatophilales</taxon>
        <taxon>Geodermatophilaceae</taxon>
        <taxon>Geodermatophilus</taxon>
    </lineage>
</organism>
<evidence type="ECO:0000313" key="8">
    <source>
        <dbReference type="Proteomes" id="UP000184471"/>
    </source>
</evidence>
<dbReference type="OrthoDB" id="1822491at2"/>
<dbReference type="GO" id="GO:0006310">
    <property type="term" value="P:DNA recombination"/>
    <property type="evidence" value="ECO:0007669"/>
    <property type="project" value="UniProtKB-KW"/>
</dbReference>
<dbReference type="InterPro" id="IPR002104">
    <property type="entry name" value="Integrase_catalytic"/>
</dbReference>
<dbReference type="GO" id="GO:0003677">
    <property type="term" value="F:DNA binding"/>
    <property type="evidence" value="ECO:0007669"/>
    <property type="project" value="UniProtKB-UniRule"/>
</dbReference>